<dbReference type="Pfam" id="PF02627">
    <property type="entry name" value="CMD"/>
    <property type="match status" value="1"/>
</dbReference>
<dbReference type="InterPro" id="IPR052512">
    <property type="entry name" value="4CMD/NDH-1_regulator"/>
</dbReference>
<name>A0A3D8JYW9_9BURK</name>
<accession>A0A3D8JYW9</accession>
<evidence type="ECO:0000313" key="2">
    <source>
        <dbReference type="EMBL" id="RDU97815.1"/>
    </source>
</evidence>
<keyword evidence="3" id="KW-1185">Reference proteome</keyword>
<protein>
    <submittedName>
        <fullName evidence="2">Carboxymuconolactone decarboxylase family protein</fullName>
    </submittedName>
</protein>
<comment type="caution">
    <text evidence="2">The sequence shown here is derived from an EMBL/GenBank/DDBJ whole genome shotgun (WGS) entry which is preliminary data.</text>
</comment>
<sequence length="138" mass="14412">MLSQPTLRERGTALLDQLHGSGAAQALRDDMAGLCPDFVDMSIEWALGGVMARPGLDLVTRELVVIASCVTLGHTVTQLRAHVHAALAIGATREQIIESILQLTFYAGGASVRNALVHCRDLLVAPAEAATTAEAAAG</sequence>
<evidence type="ECO:0000313" key="3">
    <source>
        <dbReference type="Proteomes" id="UP000256838"/>
    </source>
</evidence>
<dbReference type="AlphaFoldDB" id="A0A3D8JYW9"/>
<dbReference type="GO" id="GO:0051920">
    <property type="term" value="F:peroxiredoxin activity"/>
    <property type="evidence" value="ECO:0007669"/>
    <property type="project" value="InterPro"/>
</dbReference>
<dbReference type="RefSeq" id="WP_115535001.1">
    <property type="nucleotide sequence ID" value="NZ_QRGA01000009.1"/>
</dbReference>
<dbReference type="PANTHER" id="PTHR33570:SF10">
    <property type="entry name" value="GAMMA-CARBOXYMUCONOLACTONE DECARBOXYLASE"/>
    <property type="match status" value="1"/>
</dbReference>
<dbReference type="InterPro" id="IPR003779">
    <property type="entry name" value="CMD-like"/>
</dbReference>
<dbReference type="SUPFAM" id="SSF69118">
    <property type="entry name" value="AhpD-like"/>
    <property type="match status" value="1"/>
</dbReference>
<dbReference type="Proteomes" id="UP000256838">
    <property type="component" value="Unassembled WGS sequence"/>
</dbReference>
<dbReference type="OrthoDB" id="9793083at2"/>
<dbReference type="Gene3D" id="1.20.1290.10">
    <property type="entry name" value="AhpD-like"/>
    <property type="match status" value="1"/>
</dbReference>
<organism evidence="2 3">
    <name type="scientific">Trinickia dinghuensis</name>
    <dbReference type="NCBI Taxonomy" id="2291023"/>
    <lineage>
        <taxon>Bacteria</taxon>
        <taxon>Pseudomonadati</taxon>
        <taxon>Pseudomonadota</taxon>
        <taxon>Betaproteobacteria</taxon>
        <taxon>Burkholderiales</taxon>
        <taxon>Burkholderiaceae</taxon>
        <taxon>Trinickia</taxon>
    </lineage>
</organism>
<evidence type="ECO:0000259" key="1">
    <source>
        <dbReference type="Pfam" id="PF02627"/>
    </source>
</evidence>
<gene>
    <name evidence="2" type="ORF">DWV00_18125</name>
</gene>
<dbReference type="EMBL" id="QRGA01000009">
    <property type="protein sequence ID" value="RDU97815.1"/>
    <property type="molecule type" value="Genomic_DNA"/>
</dbReference>
<dbReference type="PANTHER" id="PTHR33570">
    <property type="entry name" value="4-CARBOXYMUCONOLACTONE DECARBOXYLASE FAMILY PROTEIN"/>
    <property type="match status" value="1"/>
</dbReference>
<reference evidence="2 3" key="1">
    <citation type="submission" date="2018-08" db="EMBL/GenBank/DDBJ databases">
        <title>Paraburkholderia sp. DHOM06 isolated from forest soil.</title>
        <authorList>
            <person name="Gao Z.-H."/>
            <person name="Qiu L.-H."/>
        </authorList>
    </citation>
    <scope>NUCLEOTIDE SEQUENCE [LARGE SCALE GENOMIC DNA]</scope>
    <source>
        <strain evidence="2 3">DHOM06</strain>
    </source>
</reference>
<feature type="domain" description="Carboxymuconolactone decarboxylase-like" evidence="1">
    <location>
        <begin position="48"/>
        <end position="116"/>
    </location>
</feature>
<dbReference type="InterPro" id="IPR029032">
    <property type="entry name" value="AhpD-like"/>
</dbReference>
<proteinExistence type="predicted"/>